<evidence type="ECO:0000313" key="2">
    <source>
        <dbReference type="EMBL" id="TDZ74711.1"/>
    </source>
</evidence>
<keyword evidence="1" id="KW-1133">Transmembrane helix</keyword>
<name>A0A4R8RUZ1_COLTR</name>
<accession>A0A4R8RUZ1</accession>
<proteinExistence type="predicted"/>
<keyword evidence="1" id="KW-0472">Membrane</keyword>
<sequence>MSSLILIAMRPATVLLRARAFIIVIANESSRVAGSSKRDSRRDSFIHHLPLIRGLATAISRLQVDRAYDRWRRLVRILDTKADAHHHSGMRDREELQEKDCAAPREPRFDAFVMVVVVVVVVVSLLCPSLQFRVLSRHTSVGTEVSITSPRISECGFAMQVSASLLLEPVPPFRIWTPWDT</sequence>
<comment type="caution">
    <text evidence="2">The sequence shown here is derived from an EMBL/GenBank/DDBJ whole genome shotgun (WGS) entry which is preliminary data.</text>
</comment>
<organism evidence="2 3">
    <name type="scientific">Colletotrichum trifolii</name>
    <dbReference type="NCBI Taxonomy" id="5466"/>
    <lineage>
        <taxon>Eukaryota</taxon>
        <taxon>Fungi</taxon>
        <taxon>Dikarya</taxon>
        <taxon>Ascomycota</taxon>
        <taxon>Pezizomycotina</taxon>
        <taxon>Sordariomycetes</taxon>
        <taxon>Hypocreomycetidae</taxon>
        <taxon>Glomerellales</taxon>
        <taxon>Glomerellaceae</taxon>
        <taxon>Colletotrichum</taxon>
        <taxon>Colletotrichum orbiculare species complex</taxon>
    </lineage>
</organism>
<evidence type="ECO:0000313" key="3">
    <source>
        <dbReference type="Proteomes" id="UP000295703"/>
    </source>
</evidence>
<keyword evidence="3" id="KW-1185">Reference proteome</keyword>
<dbReference type="Proteomes" id="UP000295703">
    <property type="component" value="Unassembled WGS sequence"/>
</dbReference>
<evidence type="ECO:0000256" key="1">
    <source>
        <dbReference type="SAM" id="Phobius"/>
    </source>
</evidence>
<dbReference type="AlphaFoldDB" id="A0A4R8RUZ1"/>
<gene>
    <name evidence="2" type="ORF">CTRI78_v000650</name>
</gene>
<feature type="transmembrane region" description="Helical" evidence="1">
    <location>
        <begin position="111"/>
        <end position="130"/>
    </location>
</feature>
<dbReference type="EMBL" id="RYZW01000003">
    <property type="protein sequence ID" value="TDZ74711.1"/>
    <property type="molecule type" value="Genomic_DNA"/>
</dbReference>
<keyword evidence="1" id="KW-0812">Transmembrane</keyword>
<reference evidence="2 3" key="1">
    <citation type="submission" date="2018-12" db="EMBL/GenBank/DDBJ databases">
        <title>Genome sequence and assembly of Colletotrichum trifolii.</title>
        <authorList>
            <person name="Gan P."/>
            <person name="Shirasu K."/>
        </authorList>
    </citation>
    <scope>NUCLEOTIDE SEQUENCE [LARGE SCALE GENOMIC DNA]</scope>
    <source>
        <strain evidence="2 3">543-2</strain>
    </source>
</reference>
<protein>
    <submittedName>
        <fullName evidence="2">Uncharacterized protein</fullName>
    </submittedName>
</protein>